<evidence type="ECO:0000256" key="2">
    <source>
        <dbReference type="ARBA" id="ARBA00022670"/>
    </source>
</evidence>
<keyword evidence="11" id="KW-1185">Reference proteome</keyword>
<protein>
    <recommendedName>
        <fullName evidence="6">Ubiquitin carboxyl-terminal hydrolase</fullName>
        <ecNumber evidence="6">3.4.19.12</ecNumber>
    </recommendedName>
</protein>
<dbReference type="InterPro" id="IPR001394">
    <property type="entry name" value="Peptidase_C19_UCH"/>
</dbReference>
<dbReference type="EMBL" id="JAPUFD010000020">
    <property type="protein sequence ID" value="MDI1492629.1"/>
    <property type="molecule type" value="Genomic_DNA"/>
</dbReference>
<evidence type="ECO:0000256" key="6">
    <source>
        <dbReference type="RuleBase" id="RU366025"/>
    </source>
</evidence>
<feature type="region of interest" description="Disordered" evidence="7">
    <location>
        <begin position="398"/>
        <end position="450"/>
    </location>
</feature>
<evidence type="ECO:0000259" key="9">
    <source>
        <dbReference type="PROSITE" id="PS50235"/>
    </source>
</evidence>
<dbReference type="InterPro" id="IPR029071">
    <property type="entry name" value="Ubiquitin-like_domsf"/>
</dbReference>
<reference evidence="10" key="1">
    <citation type="journal article" date="2023" name="Genome Biol. Evol.">
        <title>First Whole Genome Sequence and Flow Cytometry Genome Size Data for the Lichen-Forming Fungus Ramalina farinacea (Ascomycota).</title>
        <authorList>
            <person name="Llewellyn T."/>
            <person name="Mian S."/>
            <person name="Hill R."/>
            <person name="Leitch I.J."/>
            <person name="Gaya E."/>
        </authorList>
    </citation>
    <scope>NUCLEOTIDE SEQUENCE</scope>
    <source>
        <strain evidence="10">LIQ254RAFAR</strain>
    </source>
</reference>
<accession>A0AA43TYN1</accession>
<dbReference type="CDD" id="cd16104">
    <property type="entry name" value="Ubl_USP14_like"/>
    <property type="match status" value="1"/>
</dbReference>
<comment type="caution">
    <text evidence="10">The sequence shown here is derived from an EMBL/GenBank/DDBJ whole genome shotgun (WGS) entry which is preliminary data.</text>
</comment>
<dbReference type="SUPFAM" id="SSF54236">
    <property type="entry name" value="Ubiquitin-like"/>
    <property type="match status" value="1"/>
</dbReference>
<evidence type="ECO:0000256" key="4">
    <source>
        <dbReference type="ARBA" id="ARBA00022801"/>
    </source>
</evidence>
<dbReference type="GO" id="GO:0061136">
    <property type="term" value="P:regulation of proteasomal protein catabolic process"/>
    <property type="evidence" value="ECO:0007669"/>
    <property type="project" value="TreeGrafter"/>
</dbReference>
<dbReference type="InterPro" id="IPR038765">
    <property type="entry name" value="Papain-like_cys_pep_sf"/>
</dbReference>
<evidence type="ECO:0000313" key="10">
    <source>
        <dbReference type="EMBL" id="MDI1492629.1"/>
    </source>
</evidence>
<dbReference type="GO" id="GO:0043161">
    <property type="term" value="P:proteasome-mediated ubiquitin-dependent protein catabolic process"/>
    <property type="evidence" value="ECO:0007669"/>
    <property type="project" value="InterPro"/>
</dbReference>
<dbReference type="EC" id="3.4.19.12" evidence="6"/>
<dbReference type="AlphaFoldDB" id="A0AA43TYN1"/>
<dbReference type="InterPro" id="IPR018200">
    <property type="entry name" value="USP_CS"/>
</dbReference>
<dbReference type="Pfam" id="PF00240">
    <property type="entry name" value="ubiquitin"/>
    <property type="match status" value="1"/>
</dbReference>
<comment type="similarity">
    <text evidence="6">Belongs to the peptidase C19 family.</text>
</comment>
<dbReference type="CDD" id="cd02657">
    <property type="entry name" value="Peptidase_C19A"/>
    <property type="match status" value="1"/>
</dbReference>
<keyword evidence="3 6" id="KW-0833">Ubl conjugation pathway</keyword>
<proteinExistence type="inferred from homology"/>
<feature type="domain" description="USP" evidence="9">
    <location>
        <begin position="110"/>
        <end position="574"/>
    </location>
</feature>
<evidence type="ECO:0000259" key="8">
    <source>
        <dbReference type="PROSITE" id="PS50053"/>
    </source>
</evidence>
<dbReference type="PROSITE" id="PS00973">
    <property type="entry name" value="USP_2"/>
    <property type="match status" value="1"/>
</dbReference>
<dbReference type="InterPro" id="IPR000626">
    <property type="entry name" value="Ubiquitin-like_dom"/>
</dbReference>
<sequence length="584" mass="65254">MSSIQVFVKHQGKKYDVELDPSSTGETFKYQLYSLTGVEPDRQKILVKGGQLKDDTDLSKIGAKPGQTFMMMGTPADGPAPELQKPKEKMKFMEDMTEAEVAMSEGATPAGLQNLGNTCYMNSTLQTLRAVPELQDELLKYNGSAAGPSRGFDPSEFGLPSSSSSVDLASSLRDLYKQMSETQEGFPPMMFLHALQTVFPQFAEKSRTGHGYAQQDAEEAWTQIVSQLRDKLKVKAESPSSSTSEAQAAAQDISFIDKYLSGRFSSTLSLTDPAASTDETTEAPQHSTDTFLKLDCHIEISTNHLRDGILAGLSEKIEKASPTLNRDAEYTKTSRIARLPKYLTVHFVRFFWRKDIRKKTKIMRKVTFSHELDAVEFCTEELRKQLIPVRDKIREVRKEEEDVSRARKRQKMAHKQEEDRAVDALKAKGPADEKKLVNDKAAEGKGEKKEMEQAVFKTDAEYEAERAAQLLTAKRELFNLINPELAKDEGANKSGLYELRGVVTHQGASADSGHYTSYVKKQGPMGSDGKRKEEDGKWWWFNDDKVMEVEAEKIETLSGGGESHSALILLYKAVDLPTAEEIKE</sequence>
<keyword evidence="2 6" id="KW-0645">Protease</keyword>
<dbReference type="GO" id="GO:0004843">
    <property type="term" value="F:cysteine-type deubiquitinase activity"/>
    <property type="evidence" value="ECO:0007669"/>
    <property type="project" value="UniProtKB-UniRule"/>
</dbReference>
<dbReference type="Gene3D" id="3.10.20.90">
    <property type="entry name" value="Phosphatidylinositol 3-kinase Catalytic Subunit, Chain A, domain 1"/>
    <property type="match status" value="1"/>
</dbReference>
<dbReference type="Pfam" id="PF00443">
    <property type="entry name" value="UCH"/>
    <property type="match status" value="1"/>
</dbReference>
<feature type="compositionally biased region" description="Basic and acidic residues" evidence="7">
    <location>
        <begin position="414"/>
        <end position="450"/>
    </location>
</feature>
<evidence type="ECO:0000256" key="1">
    <source>
        <dbReference type="ARBA" id="ARBA00000707"/>
    </source>
</evidence>
<dbReference type="PANTHER" id="PTHR43982">
    <property type="entry name" value="UBIQUITIN CARBOXYL-TERMINAL HYDROLASE"/>
    <property type="match status" value="1"/>
</dbReference>
<organism evidence="10 11">
    <name type="scientific">Ramalina farinacea</name>
    <dbReference type="NCBI Taxonomy" id="258253"/>
    <lineage>
        <taxon>Eukaryota</taxon>
        <taxon>Fungi</taxon>
        <taxon>Dikarya</taxon>
        <taxon>Ascomycota</taxon>
        <taxon>Pezizomycotina</taxon>
        <taxon>Lecanoromycetes</taxon>
        <taxon>OSLEUM clade</taxon>
        <taxon>Lecanoromycetidae</taxon>
        <taxon>Lecanorales</taxon>
        <taxon>Lecanorineae</taxon>
        <taxon>Ramalinaceae</taxon>
        <taxon>Ramalina</taxon>
    </lineage>
</organism>
<keyword evidence="5 6" id="KW-0788">Thiol protease</keyword>
<dbReference type="GO" id="GO:0016579">
    <property type="term" value="P:protein deubiquitination"/>
    <property type="evidence" value="ECO:0007669"/>
    <property type="project" value="InterPro"/>
</dbReference>
<dbReference type="PROSITE" id="PS00972">
    <property type="entry name" value="USP_1"/>
    <property type="match status" value="1"/>
</dbReference>
<dbReference type="PROSITE" id="PS50235">
    <property type="entry name" value="USP_3"/>
    <property type="match status" value="1"/>
</dbReference>
<feature type="domain" description="Ubiquitin-like" evidence="8">
    <location>
        <begin position="4"/>
        <end position="78"/>
    </location>
</feature>
<evidence type="ECO:0000256" key="7">
    <source>
        <dbReference type="SAM" id="MobiDB-lite"/>
    </source>
</evidence>
<dbReference type="Gene3D" id="3.90.70.10">
    <property type="entry name" value="Cysteine proteinases"/>
    <property type="match status" value="1"/>
</dbReference>
<name>A0AA43TYN1_9LECA</name>
<dbReference type="InterPro" id="IPR028889">
    <property type="entry name" value="USP"/>
</dbReference>
<dbReference type="PROSITE" id="PS50053">
    <property type="entry name" value="UBIQUITIN_2"/>
    <property type="match status" value="1"/>
</dbReference>
<evidence type="ECO:0000256" key="5">
    <source>
        <dbReference type="ARBA" id="ARBA00022807"/>
    </source>
</evidence>
<comment type="catalytic activity">
    <reaction evidence="1 6">
        <text>Thiol-dependent hydrolysis of ester, thioester, amide, peptide and isopeptide bonds formed by the C-terminal Gly of ubiquitin (a 76-residue protein attached to proteins as an intracellular targeting signal).</text>
        <dbReference type="EC" id="3.4.19.12"/>
    </reaction>
</comment>
<dbReference type="GO" id="GO:0070628">
    <property type="term" value="F:proteasome binding"/>
    <property type="evidence" value="ECO:0007669"/>
    <property type="project" value="TreeGrafter"/>
</dbReference>
<dbReference type="PANTHER" id="PTHR43982:SF1">
    <property type="entry name" value="UBIQUITIN CARBOXYL-TERMINAL HYDROLASE 14"/>
    <property type="match status" value="1"/>
</dbReference>
<keyword evidence="4 6" id="KW-0378">Hydrolase</keyword>
<gene>
    <name evidence="10" type="primary">UBP6</name>
    <name evidence="10" type="ORF">OHK93_004411</name>
</gene>
<evidence type="ECO:0000256" key="3">
    <source>
        <dbReference type="ARBA" id="ARBA00022786"/>
    </source>
</evidence>
<dbReference type="SMART" id="SM00213">
    <property type="entry name" value="UBQ"/>
    <property type="match status" value="1"/>
</dbReference>
<dbReference type="InterPro" id="IPR044635">
    <property type="entry name" value="UBP14-like"/>
</dbReference>
<dbReference type="Proteomes" id="UP001161017">
    <property type="component" value="Unassembled WGS sequence"/>
</dbReference>
<evidence type="ECO:0000313" key="11">
    <source>
        <dbReference type="Proteomes" id="UP001161017"/>
    </source>
</evidence>
<dbReference type="SUPFAM" id="SSF54001">
    <property type="entry name" value="Cysteine proteinases"/>
    <property type="match status" value="1"/>
</dbReference>